<keyword evidence="2" id="KW-0698">rRNA processing</keyword>
<comment type="similarity">
    <text evidence="1">Belongs to the class IV-like SAM-binding methyltransferase superfamily. RNA methyltransferase TrmH family.</text>
</comment>
<dbReference type="CDD" id="cd18105">
    <property type="entry name" value="SpoU-like_MRM1"/>
    <property type="match status" value="1"/>
</dbReference>
<dbReference type="SUPFAM" id="SSF75217">
    <property type="entry name" value="alpha/beta knot"/>
    <property type="match status" value="1"/>
</dbReference>
<gene>
    <name evidence="8" type="ORF">UCRPC4_g02130</name>
</gene>
<dbReference type="GO" id="GO:0005739">
    <property type="term" value="C:mitochondrion"/>
    <property type="evidence" value="ECO:0007669"/>
    <property type="project" value="TreeGrafter"/>
</dbReference>
<evidence type="ECO:0000313" key="8">
    <source>
        <dbReference type="EMBL" id="KKY25073.1"/>
    </source>
</evidence>
<keyword evidence="5" id="KW-0949">S-adenosyl-L-methionine</keyword>
<dbReference type="PANTHER" id="PTHR46103:SF1">
    <property type="entry name" value="RRNA METHYLTRANSFERASE 1, MITOCHONDRIAL"/>
    <property type="match status" value="1"/>
</dbReference>
<evidence type="ECO:0000256" key="2">
    <source>
        <dbReference type="ARBA" id="ARBA00022552"/>
    </source>
</evidence>
<evidence type="ECO:0000259" key="7">
    <source>
        <dbReference type="Pfam" id="PF00588"/>
    </source>
</evidence>
<dbReference type="Proteomes" id="UP000053317">
    <property type="component" value="Unassembled WGS sequence"/>
</dbReference>
<dbReference type="InterPro" id="IPR029028">
    <property type="entry name" value="Alpha/beta_knot_MTases"/>
</dbReference>
<comment type="caution">
    <text evidence="8">The sequence shown here is derived from an EMBL/GenBank/DDBJ whole genome shotgun (WGS) entry which is preliminary data.</text>
</comment>
<evidence type="ECO:0000256" key="3">
    <source>
        <dbReference type="ARBA" id="ARBA00022603"/>
    </source>
</evidence>
<dbReference type="OrthoDB" id="270651at2759"/>
<evidence type="ECO:0000256" key="6">
    <source>
        <dbReference type="SAM" id="MobiDB-lite"/>
    </source>
</evidence>
<dbReference type="InterPro" id="IPR047182">
    <property type="entry name" value="MRM1"/>
</dbReference>
<dbReference type="InterPro" id="IPR001537">
    <property type="entry name" value="SpoU_MeTrfase"/>
</dbReference>
<dbReference type="GO" id="GO:0003723">
    <property type="term" value="F:RNA binding"/>
    <property type="evidence" value="ECO:0007669"/>
    <property type="project" value="InterPro"/>
</dbReference>
<evidence type="ECO:0000256" key="1">
    <source>
        <dbReference type="ARBA" id="ARBA00007228"/>
    </source>
</evidence>
<evidence type="ECO:0000256" key="4">
    <source>
        <dbReference type="ARBA" id="ARBA00022679"/>
    </source>
</evidence>
<accession>A0A0G2GNT6</accession>
<keyword evidence="9" id="KW-1185">Reference proteome</keyword>
<dbReference type="Pfam" id="PF00588">
    <property type="entry name" value="SpoU_methylase"/>
    <property type="match status" value="1"/>
</dbReference>
<reference evidence="8 9" key="2">
    <citation type="submission" date="2015-05" db="EMBL/GenBank/DDBJ databases">
        <authorList>
            <person name="Morales-Cruz A."/>
            <person name="Amrine K.C."/>
            <person name="Cantu D."/>
        </authorList>
    </citation>
    <scope>NUCLEOTIDE SEQUENCE [LARGE SCALE GENOMIC DNA]</scope>
    <source>
        <strain evidence="8">UCRPC4</strain>
    </source>
</reference>
<evidence type="ECO:0000256" key="5">
    <source>
        <dbReference type="ARBA" id="ARBA00022691"/>
    </source>
</evidence>
<dbReference type="InterPro" id="IPR047261">
    <property type="entry name" value="MRM1_MeTrfase_dom"/>
</dbReference>
<reference evidence="8 9" key="1">
    <citation type="submission" date="2015-05" db="EMBL/GenBank/DDBJ databases">
        <title>Distinctive expansion of gene families associated with plant cell wall degradation and secondary metabolism in the genomes of grapevine trunk pathogens.</title>
        <authorList>
            <person name="Lawrence D.P."/>
            <person name="Travadon R."/>
            <person name="Rolshausen P.E."/>
            <person name="Baumgartner K."/>
        </authorList>
    </citation>
    <scope>NUCLEOTIDE SEQUENCE [LARGE SCALE GENOMIC DNA]</scope>
    <source>
        <strain evidence="8">UCRPC4</strain>
    </source>
</reference>
<sequence>MDRMQEIERLARPAKVRLQYVGLEWAGILNKMAQGRPHNGIVLEASPLPKVAVRALGEVHNMEDPINVKLAHMSEEERAVTGESSVLPREVRANRYPFVLLLDRVLDPGNLGGIARSAYFLGVDAVVVTRSGSAPTSAVTIKASAGALETMALLTAGNPVEFIKKSKVHGWKVFAGVSPSSHSMRHKSDKDFISPASALASRPCILVVGGEGEGVSWQILQHIDGHVGIAQAPRNDGLNIVESLNVSVATALMAQQFLDNSTRPRPNTMRELDSSSISTDDQKLKIF</sequence>
<dbReference type="PANTHER" id="PTHR46103">
    <property type="entry name" value="RRNA METHYLTRANSFERASE 1, MITOCHONDRIAL"/>
    <property type="match status" value="1"/>
</dbReference>
<organism evidence="8 9">
    <name type="scientific">Phaeomoniella chlamydospora</name>
    <name type="common">Phaeoacremonium chlamydosporum</name>
    <dbReference type="NCBI Taxonomy" id="158046"/>
    <lineage>
        <taxon>Eukaryota</taxon>
        <taxon>Fungi</taxon>
        <taxon>Dikarya</taxon>
        <taxon>Ascomycota</taxon>
        <taxon>Pezizomycotina</taxon>
        <taxon>Eurotiomycetes</taxon>
        <taxon>Chaetothyriomycetidae</taxon>
        <taxon>Phaeomoniellales</taxon>
        <taxon>Phaeomoniellaceae</taxon>
        <taxon>Phaeomoniella</taxon>
    </lineage>
</organism>
<protein>
    <submittedName>
        <fullName evidence="8">Putative rna family</fullName>
    </submittedName>
</protein>
<proteinExistence type="inferred from homology"/>
<keyword evidence="4" id="KW-0808">Transferase</keyword>
<dbReference type="AlphaFoldDB" id="A0A0G2GNT6"/>
<feature type="domain" description="tRNA/rRNA methyltransferase SpoU type" evidence="7">
    <location>
        <begin position="98"/>
        <end position="254"/>
    </location>
</feature>
<dbReference type="GO" id="GO:0016435">
    <property type="term" value="F:rRNA (guanine) methyltransferase activity"/>
    <property type="evidence" value="ECO:0007669"/>
    <property type="project" value="TreeGrafter"/>
</dbReference>
<evidence type="ECO:0000313" key="9">
    <source>
        <dbReference type="Proteomes" id="UP000053317"/>
    </source>
</evidence>
<name>A0A0G2GNT6_PHACM</name>
<dbReference type="InterPro" id="IPR029026">
    <property type="entry name" value="tRNA_m1G_MTases_N"/>
</dbReference>
<keyword evidence="3" id="KW-0489">Methyltransferase</keyword>
<feature type="region of interest" description="Disordered" evidence="6">
    <location>
        <begin position="261"/>
        <end position="280"/>
    </location>
</feature>
<dbReference type="Gene3D" id="3.40.1280.10">
    <property type="match status" value="1"/>
</dbReference>
<dbReference type="EMBL" id="LCWF01000050">
    <property type="protein sequence ID" value="KKY25073.1"/>
    <property type="molecule type" value="Genomic_DNA"/>
</dbReference>